<dbReference type="Pfam" id="PF14879">
    <property type="entry name" value="DUF4489"/>
    <property type="match status" value="3"/>
</dbReference>
<gene>
    <name evidence="1" type="ORF">HZI73_15525</name>
</gene>
<dbReference type="EMBL" id="CP058649">
    <property type="protein sequence ID" value="QUI23612.1"/>
    <property type="molecule type" value="Genomic_DNA"/>
</dbReference>
<proteinExistence type="predicted"/>
<dbReference type="RefSeq" id="WP_212694297.1">
    <property type="nucleotide sequence ID" value="NZ_CP058649.1"/>
</dbReference>
<dbReference type="InterPro" id="IPR027972">
    <property type="entry name" value="DUF4489"/>
</dbReference>
<dbReference type="Proteomes" id="UP000683246">
    <property type="component" value="Chromosome"/>
</dbReference>
<sequence>MINDYCSKNGHKKVCLTCGQGTGSRTFTSVDDMPHQLAYVTIDKAFLHKSEILIKFSSLVKMEALASGATIRLRYELFRVGCNKQPQALGTWMYEEVGSAPVVFEEQEESFSFIYCEDIDLAACCDYFVQVTLVEVNEALVTVSNGRIAAFIQTDVSYSCCDMDLICGQGNGSVVFRQATIAQAPVTIAHVATDTSCLFKPDVFIEFSSVISSAFRVQNVLLEFELFRVCDDGIPLSLGVWRFERTNTNVPSAIDNAFSFIFCDKMVSSGCYEYFVTVRGIQLDVGAPGIYLGVTVDNARITAITQLSTSDLHENNHMKDTFNKNKPNIDKAKNLALECGRGVGSTTFTSSSDPAFQLAHIAIDTSCLCKPTVNIEFSSIVSFENLVDEGNAQLRYELFRVCNNSEPISLGIWFISRIDFRIIDQSTNSFDFIYCDRINCPSCCDYFVTVKPVDITEGDISVSVSNGRMAALLQEG</sequence>
<evidence type="ECO:0000313" key="1">
    <source>
        <dbReference type="EMBL" id="QUI23612.1"/>
    </source>
</evidence>
<name>A0A8J8MKN4_9FIRM</name>
<evidence type="ECO:0000313" key="2">
    <source>
        <dbReference type="Proteomes" id="UP000683246"/>
    </source>
</evidence>
<keyword evidence="2" id="KW-1185">Reference proteome</keyword>
<reference evidence="1" key="1">
    <citation type="submission" date="2020-07" db="EMBL/GenBank/DDBJ databases">
        <title>Vallitalea pronyensis genome.</title>
        <authorList>
            <person name="Postec A."/>
        </authorList>
    </citation>
    <scope>NUCLEOTIDE SEQUENCE</scope>
    <source>
        <strain evidence="1">FatNI3</strain>
    </source>
</reference>
<accession>A0A8J8MKN4</accession>
<organism evidence="1 2">
    <name type="scientific">Vallitalea pronyensis</name>
    <dbReference type="NCBI Taxonomy" id="1348613"/>
    <lineage>
        <taxon>Bacteria</taxon>
        <taxon>Bacillati</taxon>
        <taxon>Bacillota</taxon>
        <taxon>Clostridia</taxon>
        <taxon>Lachnospirales</taxon>
        <taxon>Vallitaleaceae</taxon>
        <taxon>Vallitalea</taxon>
    </lineage>
</organism>
<protein>
    <submittedName>
        <fullName evidence="1">DUF4489 domain-containing protein</fullName>
    </submittedName>
</protein>
<dbReference type="KEGG" id="vpy:HZI73_15525"/>
<dbReference type="AlphaFoldDB" id="A0A8J8MKN4"/>